<reference evidence="2" key="3">
    <citation type="submission" date="2023-05" db="EMBL/GenBank/DDBJ databases">
        <authorList>
            <person name="Smith C.H."/>
        </authorList>
    </citation>
    <scope>NUCLEOTIDE SEQUENCE</scope>
    <source>
        <strain evidence="2">CHS0354</strain>
        <tissue evidence="2">Mantle</tissue>
    </source>
</reference>
<proteinExistence type="predicted"/>
<evidence type="ECO:0000256" key="1">
    <source>
        <dbReference type="SAM" id="MobiDB-lite"/>
    </source>
</evidence>
<reference evidence="2" key="1">
    <citation type="journal article" date="2021" name="Genome Biol. Evol.">
        <title>A High-Quality Reference Genome for a Parasitic Bivalve with Doubly Uniparental Inheritance (Bivalvia: Unionida).</title>
        <authorList>
            <person name="Smith C.H."/>
        </authorList>
    </citation>
    <scope>NUCLEOTIDE SEQUENCE</scope>
    <source>
        <strain evidence="2">CHS0354</strain>
    </source>
</reference>
<protein>
    <submittedName>
        <fullName evidence="2">Uncharacterized protein</fullName>
    </submittedName>
</protein>
<keyword evidence="3" id="KW-1185">Reference proteome</keyword>
<evidence type="ECO:0000313" key="2">
    <source>
        <dbReference type="EMBL" id="KAK3592571.1"/>
    </source>
</evidence>
<sequence length="71" mass="7918">MMITFHHLQQIYLDQEVLAQRPISLKGTGPGTIPLMSRRTPSSQTCPPRSLSRRTTPDPGVGVVNDRCDEE</sequence>
<feature type="region of interest" description="Disordered" evidence="1">
    <location>
        <begin position="28"/>
        <end position="71"/>
    </location>
</feature>
<name>A0AAE0SIZ2_9BIVA</name>
<dbReference type="AlphaFoldDB" id="A0AAE0SIZ2"/>
<evidence type="ECO:0000313" key="3">
    <source>
        <dbReference type="Proteomes" id="UP001195483"/>
    </source>
</evidence>
<dbReference type="Proteomes" id="UP001195483">
    <property type="component" value="Unassembled WGS sequence"/>
</dbReference>
<organism evidence="2 3">
    <name type="scientific">Potamilus streckersoni</name>
    <dbReference type="NCBI Taxonomy" id="2493646"/>
    <lineage>
        <taxon>Eukaryota</taxon>
        <taxon>Metazoa</taxon>
        <taxon>Spiralia</taxon>
        <taxon>Lophotrochozoa</taxon>
        <taxon>Mollusca</taxon>
        <taxon>Bivalvia</taxon>
        <taxon>Autobranchia</taxon>
        <taxon>Heteroconchia</taxon>
        <taxon>Palaeoheterodonta</taxon>
        <taxon>Unionida</taxon>
        <taxon>Unionoidea</taxon>
        <taxon>Unionidae</taxon>
        <taxon>Ambleminae</taxon>
        <taxon>Lampsilini</taxon>
        <taxon>Potamilus</taxon>
    </lineage>
</organism>
<accession>A0AAE0SIZ2</accession>
<reference evidence="2" key="2">
    <citation type="journal article" date="2021" name="Genome Biol. Evol.">
        <title>Developing a high-quality reference genome for a parasitic bivalve with doubly uniparental inheritance (Bivalvia: Unionida).</title>
        <authorList>
            <person name="Smith C.H."/>
        </authorList>
    </citation>
    <scope>NUCLEOTIDE SEQUENCE</scope>
    <source>
        <strain evidence="2">CHS0354</strain>
        <tissue evidence="2">Mantle</tissue>
    </source>
</reference>
<gene>
    <name evidence="2" type="ORF">CHS0354_018838</name>
</gene>
<comment type="caution">
    <text evidence="2">The sequence shown here is derived from an EMBL/GenBank/DDBJ whole genome shotgun (WGS) entry which is preliminary data.</text>
</comment>
<dbReference type="EMBL" id="JAEAOA010001154">
    <property type="protein sequence ID" value="KAK3592571.1"/>
    <property type="molecule type" value="Genomic_DNA"/>
</dbReference>